<dbReference type="Proteomes" id="UP000789901">
    <property type="component" value="Unassembled WGS sequence"/>
</dbReference>
<gene>
    <name evidence="2" type="ORF">GMARGA_LOCUS24852</name>
</gene>
<proteinExistence type="predicted"/>
<reference evidence="2 3" key="1">
    <citation type="submission" date="2021-06" db="EMBL/GenBank/DDBJ databases">
        <authorList>
            <person name="Kallberg Y."/>
            <person name="Tangrot J."/>
            <person name="Rosling A."/>
        </authorList>
    </citation>
    <scope>NUCLEOTIDE SEQUENCE [LARGE SCALE GENOMIC DNA]</scope>
    <source>
        <strain evidence="2 3">120-4 pot B 10/14</strain>
    </source>
</reference>
<feature type="compositionally biased region" description="Polar residues" evidence="1">
    <location>
        <begin position="30"/>
        <end position="53"/>
    </location>
</feature>
<accession>A0ABN7W0B3</accession>
<comment type="caution">
    <text evidence="2">The sequence shown here is derived from an EMBL/GenBank/DDBJ whole genome shotgun (WGS) entry which is preliminary data.</text>
</comment>
<name>A0ABN7W0B3_GIGMA</name>
<feature type="non-terminal residue" evidence="2">
    <location>
        <position position="1"/>
    </location>
</feature>
<feature type="region of interest" description="Disordered" evidence="1">
    <location>
        <begin position="1"/>
        <end position="53"/>
    </location>
</feature>
<feature type="compositionally biased region" description="Low complexity" evidence="1">
    <location>
        <begin position="1"/>
        <end position="11"/>
    </location>
</feature>
<dbReference type="EMBL" id="CAJVQB010026765">
    <property type="protein sequence ID" value="CAG8809244.1"/>
    <property type="molecule type" value="Genomic_DNA"/>
</dbReference>
<keyword evidence="3" id="KW-1185">Reference proteome</keyword>
<evidence type="ECO:0000313" key="3">
    <source>
        <dbReference type="Proteomes" id="UP000789901"/>
    </source>
</evidence>
<protein>
    <submittedName>
        <fullName evidence="2">30700_t:CDS:1</fullName>
    </submittedName>
</protein>
<evidence type="ECO:0000256" key="1">
    <source>
        <dbReference type="SAM" id="MobiDB-lite"/>
    </source>
</evidence>
<organism evidence="2 3">
    <name type="scientific">Gigaspora margarita</name>
    <dbReference type="NCBI Taxonomy" id="4874"/>
    <lineage>
        <taxon>Eukaryota</taxon>
        <taxon>Fungi</taxon>
        <taxon>Fungi incertae sedis</taxon>
        <taxon>Mucoromycota</taxon>
        <taxon>Glomeromycotina</taxon>
        <taxon>Glomeromycetes</taxon>
        <taxon>Diversisporales</taxon>
        <taxon>Gigasporaceae</taxon>
        <taxon>Gigaspora</taxon>
    </lineage>
</organism>
<evidence type="ECO:0000313" key="2">
    <source>
        <dbReference type="EMBL" id="CAG8809244.1"/>
    </source>
</evidence>
<feature type="compositionally biased region" description="Acidic residues" evidence="1">
    <location>
        <begin position="12"/>
        <end position="25"/>
    </location>
</feature>
<sequence length="53" mass="6097">KMDFQDSSQDNSQEDSQENSQEDSQAESSLNYFNKQSNDNRSNTTFKPTSKKT</sequence>